<dbReference type="Proteomes" id="UP001430990">
    <property type="component" value="Chromosome"/>
</dbReference>
<sequence length="57" mass="6400">MFGLKLQKRLEGEFGKRLAEGRAKASSAFLEGIRREDMRGLVTTLSKGEVEEFEVVV</sequence>
<proteinExistence type="predicted"/>
<organism evidence="1 2">
    <name type="scientific">Bradyrhizobium barranii</name>
    <dbReference type="NCBI Taxonomy" id="2992140"/>
    <lineage>
        <taxon>Bacteria</taxon>
        <taxon>Pseudomonadati</taxon>
        <taxon>Pseudomonadota</taxon>
        <taxon>Alphaproteobacteria</taxon>
        <taxon>Hyphomicrobiales</taxon>
        <taxon>Nitrobacteraceae</taxon>
        <taxon>Bradyrhizobium</taxon>
    </lineage>
</organism>
<reference evidence="1" key="1">
    <citation type="submission" date="2021-11" db="EMBL/GenBank/DDBJ databases">
        <title>Australian commercial rhizobial inoculants.</title>
        <authorList>
            <person name="Kohlmeier M.G."/>
            <person name="O'Hara G.W."/>
            <person name="Colombi E."/>
            <person name="Ramsay J.P."/>
            <person name="Terpolilli J."/>
        </authorList>
    </citation>
    <scope>NUCLEOTIDE SEQUENCE</scope>
    <source>
        <strain evidence="1">CC829</strain>
    </source>
</reference>
<name>A0ABY3QYI7_9BRAD</name>
<protein>
    <submittedName>
        <fullName evidence="1">Uncharacterized protein</fullName>
    </submittedName>
</protein>
<dbReference type="RefSeq" id="WP_231145122.1">
    <property type="nucleotide sequence ID" value="NZ_CP088100.1"/>
</dbReference>
<gene>
    <name evidence="1" type="ORF">BjapCC829_22125</name>
</gene>
<evidence type="ECO:0000313" key="1">
    <source>
        <dbReference type="EMBL" id="UFW91086.1"/>
    </source>
</evidence>
<accession>A0ABY3QYI7</accession>
<evidence type="ECO:0000313" key="2">
    <source>
        <dbReference type="Proteomes" id="UP001430990"/>
    </source>
</evidence>
<keyword evidence="2" id="KW-1185">Reference proteome</keyword>
<dbReference type="EMBL" id="CP088100">
    <property type="protein sequence ID" value="UFW91086.1"/>
    <property type="molecule type" value="Genomic_DNA"/>
</dbReference>